<sequence>MDISASPKSKGVSKEEKIPIVWSHDVLTERARAEIPDYRLATASNDIAFAGPFGDAQIPNRKQTIPAEAPEMMLIVGSYMLKDQETSPETTVYAFVYGEKGNQIGFMYMYEQGKAARLDAYRCKEIKYREPFCYLSNDGLGQQSIRLVLRAFLLFQFLHAGCINEVANYNSFWVDFAKACSWIANKGRRAETGLFRPKTQTACSETSASATAVGTKPMLHPRFATKAQVEASSTRELEENGEDEESVQPRIKRRDYSTGSNITVSAAPPSHITKNPQGIPISSPTPKEPSPAHGIGAARETPNSEPQKEIARLKNDVDAMRQRGDLVHNAYSGLKRNYDQLSIAHSKVVKEVQQLQARYLESSESGRRWKTQAEEAEKREEALKTQHREDRAAMAEARLLLETPD</sequence>
<organism evidence="2 3">
    <name type="scientific">Pyrenophora teres f. teres</name>
    <dbReference type="NCBI Taxonomy" id="97479"/>
    <lineage>
        <taxon>Eukaryota</taxon>
        <taxon>Fungi</taxon>
        <taxon>Dikarya</taxon>
        <taxon>Ascomycota</taxon>
        <taxon>Pezizomycotina</taxon>
        <taxon>Dothideomycetes</taxon>
        <taxon>Pleosporomycetidae</taxon>
        <taxon>Pleosporales</taxon>
        <taxon>Pleosporineae</taxon>
        <taxon>Pleosporaceae</taxon>
        <taxon>Pyrenophora</taxon>
    </lineage>
</organism>
<dbReference type="Proteomes" id="UP000472372">
    <property type="component" value="Chromosome 5"/>
</dbReference>
<dbReference type="EMBL" id="HG992981">
    <property type="protein sequence ID" value="CAE7175717.1"/>
    <property type="molecule type" value="Genomic_DNA"/>
</dbReference>
<accession>A0A6S6W1K3</accession>
<name>A0A6S6W1K3_9PLEO</name>
<proteinExistence type="predicted"/>
<feature type="compositionally biased region" description="Polar residues" evidence="1">
    <location>
        <begin position="272"/>
        <end position="285"/>
    </location>
</feature>
<feature type="compositionally biased region" description="Basic and acidic residues" evidence="1">
    <location>
        <begin position="364"/>
        <end position="390"/>
    </location>
</feature>
<feature type="region of interest" description="Disordered" evidence="1">
    <location>
        <begin position="362"/>
        <end position="390"/>
    </location>
</feature>
<evidence type="ECO:0000313" key="3">
    <source>
        <dbReference type="Proteomes" id="UP000472372"/>
    </source>
</evidence>
<evidence type="ECO:0000256" key="1">
    <source>
        <dbReference type="SAM" id="MobiDB-lite"/>
    </source>
</evidence>
<feature type="region of interest" description="Disordered" evidence="1">
    <location>
        <begin position="228"/>
        <end position="308"/>
    </location>
</feature>
<evidence type="ECO:0000313" key="2">
    <source>
        <dbReference type="EMBL" id="CAE7175717.1"/>
    </source>
</evidence>
<gene>
    <name evidence="2" type="ORF">PTTW11_05865</name>
</gene>
<protein>
    <submittedName>
        <fullName evidence="2">Uncharacterized protein</fullName>
    </submittedName>
</protein>
<reference evidence="2" key="1">
    <citation type="submission" date="2021-02" db="EMBL/GenBank/DDBJ databases">
        <authorList>
            <person name="Syme A R."/>
            <person name="Syme A R."/>
            <person name="Moolhuijzen P."/>
        </authorList>
    </citation>
    <scope>NUCLEOTIDE SEQUENCE</scope>
    <source>
        <strain evidence="2">W1-1</strain>
    </source>
</reference>
<dbReference type="AlphaFoldDB" id="A0A6S6W1K3"/>